<evidence type="ECO:0000313" key="1">
    <source>
        <dbReference type="EMBL" id="AWR93836.1"/>
    </source>
</evidence>
<evidence type="ECO:0008006" key="3">
    <source>
        <dbReference type="Google" id="ProtNLM"/>
    </source>
</evidence>
<dbReference type="GeneID" id="36831211"/>
<evidence type="ECO:0000313" key="2">
    <source>
        <dbReference type="Proteomes" id="UP000248044"/>
    </source>
</evidence>
<organism evidence="1 2">
    <name type="scientific">Acidianus brierleyi</name>
    <dbReference type="NCBI Taxonomy" id="41673"/>
    <lineage>
        <taxon>Archaea</taxon>
        <taxon>Thermoproteota</taxon>
        <taxon>Thermoprotei</taxon>
        <taxon>Sulfolobales</taxon>
        <taxon>Sulfolobaceae</taxon>
        <taxon>Acidianus</taxon>
    </lineage>
</organism>
<sequence length="91" mass="10591">MKVLVIHEWENDQKDTVNNFLKQIVSMAKEKKLPKGMKLEKVSVSQDANTAVCEWDVENMDMLMQAAKQFNVTWKVKPIAEEVLYQHKSII</sequence>
<dbReference type="EMBL" id="CP029289">
    <property type="protein sequence ID" value="AWR93836.1"/>
    <property type="molecule type" value="Genomic_DNA"/>
</dbReference>
<dbReference type="RefSeq" id="WP_110269720.1">
    <property type="nucleotide sequence ID" value="NZ_CP029289.2"/>
</dbReference>
<accession>A0A2U9ICT6</accession>
<keyword evidence="2" id="KW-1185">Reference proteome</keyword>
<proteinExistence type="predicted"/>
<gene>
    <name evidence="1" type="ORF">DFR85_03605</name>
</gene>
<dbReference type="Proteomes" id="UP000248044">
    <property type="component" value="Chromosome"/>
</dbReference>
<name>A0A2U9ICT6_9CREN</name>
<dbReference type="OrthoDB" id="40443at2157"/>
<dbReference type="KEGG" id="abri:DFR85_03605"/>
<protein>
    <recommendedName>
        <fullName evidence="3">DUF4242 domain-containing protein</fullName>
    </recommendedName>
</protein>
<reference evidence="1 2" key="1">
    <citation type="submission" date="2018-05" db="EMBL/GenBank/DDBJ databases">
        <title>Complete Genome Sequences of Extremely Thermoacidophilic, Metal-Mobilizing Type-Strain Members of the Archaeal Family Sulfolobaceae: Acidianus brierleyi DSM-1651T, Acidianus sulfidivorans DSM-18786T, Metallosphaera hakonensis DSM-7519T, and Metallosphaera prunae DSM-10039T.</title>
        <authorList>
            <person name="Counts J.A."/>
            <person name="Kelly R.M."/>
        </authorList>
    </citation>
    <scope>NUCLEOTIDE SEQUENCE [LARGE SCALE GENOMIC DNA]</scope>
    <source>
        <strain evidence="1 2">DSM 1651</strain>
    </source>
</reference>
<dbReference type="AlphaFoldDB" id="A0A2U9ICT6"/>